<dbReference type="PANTHER" id="PTHR46648">
    <property type="entry name" value="HIT FAMILY PROTEIN 1"/>
    <property type="match status" value="1"/>
</dbReference>
<sequence length="130" mass="14510">MAESIFSKIIAGKIPSFKVYEDKKVVAILDINPVNAGHLLVIPREEYITLMDMPDKLAEHTITVVKHLASEIQRITGAPGINIFLNNGVAAGQEVPHVHFHIIPRFEGDDAIPHWKRKQASPEDLKELSE</sequence>
<dbReference type="InterPro" id="IPR001310">
    <property type="entry name" value="Histidine_triad_HIT"/>
</dbReference>
<dbReference type="Gene3D" id="3.30.428.10">
    <property type="entry name" value="HIT-like"/>
    <property type="match status" value="1"/>
</dbReference>
<proteinExistence type="predicted"/>
<dbReference type="EMBL" id="UINC01091927">
    <property type="protein sequence ID" value="SVC45080.1"/>
    <property type="molecule type" value="Genomic_DNA"/>
</dbReference>
<dbReference type="InterPro" id="IPR011146">
    <property type="entry name" value="HIT-like"/>
</dbReference>
<dbReference type="AlphaFoldDB" id="A0A382M8S5"/>
<dbReference type="InterPro" id="IPR036265">
    <property type="entry name" value="HIT-like_sf"/>
</dbReference>
<dbReference type="SUPFAM" id="SSF54197">
    <property type="entry name" value="HIT-like"/>
    <property type="match status" value="1"/>
</dbReference>
<dbReference type="GO" id="GO:0009117">
    <property type="term" value="P:nucleotide metabolic process"/>
    <property type="evidence" value="ECO:0007669"/>
    <property type="project" value="TreeGrafter"/>
</dbReference>
<name>A0A382M8S5_9ZZZZ</name>
<dbReference type="PROSITE" id="PS51084">
    <property type="entry name" value="HIT_2"/>
    <property type="match status" value="1"/>
</dbReference>
<dbReference type="InterPro" id="IPR019808">
    <property type="entry name" value="Histidine_triad_CS"/>
</dbReference>
<feature type="domain" description="HIT" evidence="1">
    <location>
        <begin position="5"/>
        <end position="112"/>
    </location>
</feature>
<gene>
    <name evidence="2" type="ORF">METZ01_LOCUS297934</name>
</gene>
<feature type="non-terminal residue" evidence="2">
    <location>
        <position position="130"/>
    </location>
</feature>
<dbReference type="PANTHER" id="PTHR46648:SF1">
    <property type="entry name" value="ADENOSINE 5'-MONOPHOSPHORAMIDASE HNT1"/>
    <property type="match status" value="1"/>
</dbReference>
<evidence type="ECO:0000259" key="1">
    <source>
        <dbReference type="PROSITE" id="PS51084"/>
    </source>
</evidence>
<dbReference type="Pfam" id="PF01230">
    <property type="entry name" value="HIT"/>
    <property type="match status" value="1"/>
</dbReference>
<organism evidence="2">
    <name type="scientific">marine metagenome</name>
    <dbReference type="NCBI Taxonomy" id="408172"/>
    <lineage>
        <taxon>unclassified sequences</taxon>
        <taxon>metagenomes</taxon>
        <taxon>ecological metagenomes</taxon>
    </lineage>
</organism>
<reference evidence="2" key="1">
    <citation type="submission" date="2018-05" db="EMBL/GenBank/DDBJ databases">
        <authorList>
            <person name="Lanie J.A."/>
            <person name="Ng W.-L."/>
            <person name="Kazmierczak K.M."/>
            <person name="Andrzejewski T.M."/>
            <person name="Davidsen T.M."/>
            <person name="Wayne K.J."/>
            <person name="Tettelin H."/>
            <person name="Glass J.I."/>
            <person name="Rusch D."/>
            <person name="Podicherti R."/>
            <person name="Tsui H.-C.T."/>
            <person name="Winkler M.E."/>
        </authorList>
    </citation>
    <scope>NUCLEOTIDE SEQUENCE</scope>
</reference>
<accession>A0A382M8S5</accession>
<dbReference type="PROSITE" id="PS00892">
    <property type="entry name" value="HIT_1"/>
    <property type="match status" value="1"/>
</dbReference>
<dbReference type="PRINTS" id="PR00332">
    <property type="entry name" value="HISTRIAD"/>
</dbReference>
<dbReference type="GO" id="GO:0003824">
    <property type="term" value="F:catalytic activity"/>
    <property type="evidence" value="ECO:0007669"/>
    <property type="project" value="InterPro"/>
</dbReference>
<protein>
    <recommendedName>
        <fullName evidence="1">HIT domain-containing protein</fullName>
    </recommendedName>
</protein>
<evidence type="ECO:0000313" key="2">
    <source>
        <dbReference type="EMBL" id="SVC45080.1"/>
    </source>
</evidence>